<proteinExistence type="predicted"/>
<gene>
    <name evidence="1" type="primary">GPI14</name>
    <name evidence="1" type="ORF">EV182_004610</name>
</gene>
<organism evidence="1 2">
    <name type="scientific">Spiromyces aspiralis</name>
    <dbReference type="NCBI Taxonomy" id="68401"/>
    <lineage>
        <taxon>Eukaryota</taxon>
        <taxon>Fungi</taxon>
        <taxon>Fungi incertae sedis</taxon>
        <taxon>Zoopagomycota</taxon>
        <taxon>Kickxellomycotina</taxon>
        <taxon>Kickxellomycetes</taxon>
        <taxon>Kickxellales</taxon>
        <taxon>Kickxellaceae</taxon>
        <taxon>Spiromyces</taxon>
    </lineage>
</organism>
<evidence type="ECO:0000313" key="1">
    <source>
        <dbReference type="EMBL" id="KAJ1678181.1"/>
    </source>
</evidence>
<feature type="non-terminal residue" evidence="1">
    <location>
        <position position="325"/>
    </location>
</feature>
<evidence type="ECO:0000313" key="2">
    <source>
        <dbReference type="Proteomes" id="UP001145114"/>
    </source>
</evidence>
<reference evidence="1" key="1">
    <citation type="submission" date="2022-06" db="EMBL/GenBank/DDBJ databases">
        <title>Phylogenomic reconstructions and comparative analyses of Kickxellomycotina fungi.</title>
        <authorList>
            <person name="Reynolds N.K."/>
            <person name="Stajich J.E."/>
            <person name="Barry K."/>
            <person name="Grigoriev I.V."/>
            <person name="Crous P."/>
            <person name="Smith M.E."/>
        </authorList>
    </citation>
    <scope>NUCLEOTIDE SEQUENCE</scope>
    <source>
        <strain evidence="1">RSA 2271</strain>
    </source>
</reference>
<sequence length="325" mass="36919">MGINFNPTFYDVFTTGLALRLGMLLYGLWMDTHFAVKYTDIDYHVFTDAARYVFDGHSPYLRSTYRYTPLLAWALTPNMWLNPSFGKLLFIAFDCVVGYLIHRILIMRGVGAKQSTMLAALWMLNPQVANISSRGSAESMIGAATLLSFYCLMKKQLGTSAVIFGLAVHLKLYPIIYALPLLVVLDKPVFEPRPPRSSSPPCSGSIIERLVGWSNIYRVKFAIISASTFFALNLLMFYIYGYEFLDETYLYHVVRKDHRHNFSIWFLPIYLNLQNQSDSLIGLASFVPQLLVVAVLGVKFGKDLFFAVFIQTFAFVTYNKVCTAQ</sequence>
<comment type="caution">
    <text evidence="1">The sequence shown here is derived from an EMBL/GenBank/DDBJ whole genome shotgun (WGS) entry which is preliminary data.</text>
</comment>
<dbReference type="EMBL" id="JAMZIH010001455">
    <property type="protein sequence ID" value="KAJ1678181.1"/>
    <property type="molecule type" value="Genomic_DNA"/>
</dbReference>
<name>A0ACC1HR76_9FUNG</name>
<keyword evidence="2" id="KW-1185">Reference proteome</keyword>
<keyword evidence="1" id="KW-0328">Glycosyltransferase</keyword>
<protein>
    <submittedName>
        <fullName evidence="1">GPI mannosyltransferase 1</fullName>
    </submittedName>
</protein>
<keyword evidence="1" id="KW-0808">Transferase</keyword>
<accession>A0ACC1HR76</accession>
<dbReference type="Proteomes" id="UP001145114">
    <property type="component" value="Unassembled WGS sequence"/>
</dbReference>